<dbReference type="OrthoDB" id="673150at2759"/>
<dbReference type="Pfam" id="PF22650">
    <property type="entry name" value="At5g48480-like_C"/>
    <property type="match status" value="1"/>
</dbReference>
<organism evidence="3 4">
    <name type="scientific">Carex littledalei</name>
    <dbReference type="NCBI Taxonomy" id="544730"/>
    <lineage>
        <taxon>Eukaryota</taxon>
        <taxon>Viridiplantae</taxon>
        <taxon>Streptophyta</taxon>
        <taxon>Embryophyta</taxon>
        <taxon>Tracheophyta</taxon>
        <taxon>Spermatophyta</taxon>
        <taxon>Magnoliopsida</taxon>
        <taxon>Liliopsida</taxon>
        <taxon>Poales</taxon>
        <taxon>Cyperaceae</taxon>
        <taxon>Cyperoideae</taxon>
        <taxon>Cariceae</taxon>
        <taxon>Carex</taxon>
        <taxon>Carex subgen. Euthyceras</taxon>
    </lineage>
</organism>
<evidence type="ECO:0000313" key="4">
    <source>
        <dbReference type="Proteomes" id="UP000623129"/>
    </source>
</evidence>
<comment type="caution">
    <text evidence="3">The sequence shown here is derived from an EMBL/GenBank/DDBJ whole genome shotgun (WGS) entry which is preliminary data.</text>
</comment>
<dbReference type="SUPFAM" id="SSF54593">
    <property type="entry name" value="Glyoxalase/Bleomycin resistance protein/Dihydroxybiphenyl dioxygenase"/>
    <property type="match status" value="1"/>
</dbReference>
<dbReference type="InterPro" id="IPR029068">
    <property type="entry name" value="Glyas_Bleomycin-R_OHBP_Dase"/>
</dbReference>
<dbReference type="PANTHER" id="PTHR34109:SF1">
    <property type="entry name" value="VOC DOMAIN-CONTAINING PROTEIN"/>
    <property type="match status" value="1"/>
</dbReference>
<evidence type="ECO:0000259" key="2">
    <source>
        <dbReference type="Pfam" id="PF22656"/>
    </source>
</evidence>
<keyword evidence="4" id="KW-1185">Reference proteome</keyword>
<dbReference type="Pfam" id="PF22656">
    <property type="entry name" value="At5g48480-like_N"/>
    <property type="match status" value="1"/>
</dbReference>
<dbReference type="Proteomes" id="UP000623129">
    <property type="component" value="Unassembled WGS sequence"/>
</dbReference>
<feature type="domain" description="Glyoxalase At5g48480-like N-terminal" evidence="2">
    <location>
        <begin position="21"/>
        <end position="77"/>
    </location>
</feature>
<feature type="domain" description="Glyoxalase At5g48480-like C-terminal" evidence="1">
    <location>
        <begin position="99"/>
        <end position="146"/>
    </location>
</feature>
<protein>
    <submittedName>
        <fullName evidence="3">Glyoxalase-like domain-containing protein</fullName>
    </submittedName>
</protein>
<dbReference type="Gene3D" id="3.10.180.10">
    <property type="entry name" value="2,3-Dihydroxybiphenyl 1,2-Dioxygenase, domain 1"/>
    <property type="match status" value="1"/>
</dbReference>
<accession>A0A833VNE9</accession>
<evidence type="ECO:0000313" key="3">
    <source>
        <dbReference type="EMBL" id="KAF3334335.1"/>
    </source>
</evidence>
<dbReference type="PANTHER" id="PTHR34109">
    <property type="entry name" value="BNAUNNG04460D PROTEIN-RELATED"/>
    <property type="match status" value="1"/>
</dbReference>
<name>A0A833VNE9_9POAL</name>
<dbReference type="EMBL" id="SWLB01000009">
    <property type="protein sequence ID" value="KAF3334335.1"/>
    <property type="molecule type" value="Genomic_DNA"/>
</dbReference>
<gene>
    <name evidence="3" type="ORF">FCM35_KLT20939</name>
</gene>
<dbReference type="InterPro" id="IPR054575">
    <property type="entry name" value="At5g48480-like_C"/>
</dbReference>
<dbReference type="InterPro" id="IPR054576">
    <property type="entry name" value="At5g48480-like_N"/>
</dbReference>
<sequence length="157" mass="16041">MAEEAQNGASANVAISGVLIQVSVPASKAEEAVTFYKAAFGAEEASRACCSKRKAEQEQPSLLCAELKIGETSFLICGQLDDLPAVKEGTSPSVRFRVQVDDVETAVGKAVQAGALLQGEIGVDETACGGGALGNLVDPFGVSWIVVSPAKAAEAEA</sequence>
<dbReference type="AlphaFoldDB" id="A0A833VNE9"/>
<proteinExistence type="predicted"/>
<evidence type="ECO:0000259" key="1">
    <source>
        <dbReference type="Pfam" id="PF22650"/>
    </source>
</evidence>
<reference evidence="3" key="1">
    <citation type="submission" date="2020-01" db="EMBL/GenBank/DDBJ databases">
        <title>Genome sequence of Kobresia littledalei, the first chromosome-level genome in the family Cyperaceae.</title>
        <authorList>
            <person name="Qu G."/>
        </authorList>
    </citation>
    <scope>NUCLEOTIDE SEQUENCE</scope>
    <source>
        <strain evidence="3">C.B.Clarke</strain>
        <tissue evidence="3">Leaf</tissue>
    </source>
</reference>